<dbReference type="SUPFAM" id="SSF51905">
    <property type="entry name" value="FAD/NAD(P)-binding domain"/>
    <property type="match status" value="1"/>
</dbReference>
<dbReference type="InterPro" id="IPR002938">
    <property type="entry name" value="FAD-bd"/>
</dbReference>
<comment type="cofactor">
    <cofactor evidence="1">
        <name>FAD</name>
        <dbReference type="ChEBI" id="CHEBI:57692"/>
    </cofactor>
</comment>
<evidence type="ECO:0000313" key="5">
    <source>
        <dbReference type="EMBL" id="MFC5912739.1"/>
    </source>
</evidence>
<keyword evidence="3" id="KW-0274">FAD</keyword>
<protein>
    <submittedName>
        <fullName evidence="5">FAD-dependent monooxygenase</fullName>
    </submittedName>
</protein>
<keyword evidence="5" id="KW-0503">Monooxygenase</keyword>
<keyword evidence="2" id="KW-0285">Flavoprotein</keyword>
<name>A0ABW1GHH0_9ACTN</name>
<keyword evidence="6" id="KW-1185">Reference proteome</keyword>
<keyword evidence="5" id="KW-0560">Oxidoreductase</keyword>
<reference evidence="6" key="1">
    <citation type="journal article" date="2019" name="Int. J. Syst. Evol. Microbiol.">
        <title>The Global Catalogue of Microorganisms (GCM) 10K type strain sequencing project: providing services to taxonomists for standard genome sequencing and annotation.</title>
        <authorList>
            <consortium name="The Broad Institute Genomics Platform"/>
            <consortium name="The Broad Institute Genome Sequencing Center for Infectious Disease"/>
            <person name="Wu L."/>
            <person name="Ma J."/>
        </authorList>
    </citation>
    <scope>NUCLEOTIDE SEQUENCE [LARGE SCALE GENOMIC DNA]</scope>
    <source>
        <strain evidence="6">JCM 4147</strain>
    </source>
</reference>
<dbReference type="PANTHER" id="PTHR43004">
    <property type="entry name" value="TRK SYSTEM POTASSIUM UPTAKE PROTEIN"/>
    <property type="match status" value="1"/>
</dbReference>
<comment type="caution">
    <text evidence="5">The sequence shown here is derived from an EMBL/GenBank/DDBJ whole genome shotgun (WGS) entry which is preliminary data.</text>
</comment>
<evidence type="ECO:0000313" key="6">
    <source>
        <dbReference type="Proteomes" id="UP001596200"/>
    </source>
</evidence>
<dbReference type="Gene3D" id="3.30.70.2450">
    <property type="match status" value="1"/>
</dbReference>
<dbReference type="Proteomes" id="UP001596200">
    <property type="component" value="Unassembled WGS sequence"/>
</dbReference>
<feature type="domain" description="FAD-binding" evidence="4">
    <location>
        <begin position="12"/>
        <end position="349"/>
    </location>
</feature>
<dbReference type="PRINTS" id="PR00420">
    <property type="entry name" value="RNGMNOXGNASE"/>
</dbReference>
<evidence type="ECO:0000256" key="1">
    <source>
        <dbReference type="ARBA" id="ARBA00001974"/>
    </source>
</evidence>
<evidence type="ECO:0000256" key="3">
    <source>
        <dbReference type="ARBA" id="ARBA00022827"/>
    </source>
</evidence>
<sequence length="485" mass="52459">MTTTPSTAPETVDVLVVGAGPTGLLLAGDLAAQGVSVTLVERRPHRTNNMTRAFAVHARTLELLDSRGLADELIRTGTTLTSLRFFGELSLDLTRLRTRFPFVLITPQYEVERVLEDRARTAGVRFRYDTELTGLRQNAASESVTAELREADGSRTDLTARYLVGADGMRSSVRHALGLPFPGRSVIRSMALADVRLAEEPDDVLTVSGVGDAFAFIAPFGDGWYRVMGWSHAHQAADSDPVELDEVREITRRALGSDYGMHDARWISRFHSDERQVPSYRTGRVFLAGDAAHVHSPAGGQGMNTGLQDAANLSWKLAAVVRNQSADPEALLDSYQAERHPVGTSVLRSSGALVRLAMARTPLQRTVRALAARALSTLRPVSDKAIGMVSGISIAYRAPRGTHPLTAKRAPDLSLREGRLHQLLRDGTFVLVTPPGTAAPASATPLVHAHWQSGRTTSLLIRPDGYIAWASDHTDPAALRAALAL</sequence>
<dbReference type="RefSeq" id="WP_344516880.1">
    <property type="nucleotide sequence ID" value="NZ_BAAATU010000045.1"/>
</dbReference>
<organism evidence="5 6">
    <name type="scientific">Streptomyces pulveraceus</name>
    <dbReference type="NCBI Taxonomy" id="68258"/>
    <lineage>
        <taxon>Bacteria</taxon>
        <taxon>Bacillati</taxon>
        <taxon>Actinomycetota</taxon>
        <taxon>Actinomycetes</taxon>
        <taxon>Kitasatosporales</taxon>
        <taxon>Streptomycetaceae</taxon>
        <taxon>Streptomyces</taxon>
    </lineage>
</organism>
<evidence type="ECO:0000256" key="2">
    <source>
        <dbReference type="ARBA" id="ARBA00022630"/>
    </source>
</evidence>
<dbReference type="InterPro" id="IPR050641">
    <property type="entry name" value="RIFMO-like"/>
</dbReference>
<dbReference type="InterPro" id="IPR036188">
    <property type="entry name" value="FAD/NAD-bd_sf"/>
</dbReference>
<dbReference type="Gene3D" id="3.50.50.60">
    <property type="entry name" value="FAD/NAD(P)-binding domain"/>
    <property type="match status" value="1"/>
</dbReference>
<dbReference type="GO" id="GO:0004497">
    <property type="term" value="F:monooxygenase activity"/>
    <property type="evidence" value="ECO:0007669"/>
    <property type="project" value="UniProtKB-KW"/>
</dbReference>
<dbReference type="EMBL" id="JBHSPU010000004">
    <property type="protein sequence ID" value="MFC5912739.1"/>
    <property type="molecule type" value="Genomic_DNA"/>
</dbReference>
<evidence type="ECO:0000259" key="4">
    <source>
        <dbReference type="Pfam" id="PF01494"/>
    </source>
</evidence>
<accession>A0ABW1GHH0</accession>
<dbReference type="Pfam" id="PF21274">
    <property type="entry name" value="Rng_hyd_C"/>
    <property type="match status" value="1"/>
</dbReference>
<dbReference type="Gene3D" id="3.40.30.120">
    <property type="match status" value="1"/>
</dbReference>
<proteinExistence type="predicted"/>
<dbReference type="Pfam" id="PF01494">
    <property type="entry name" value="FAD_binding_3"/>
    <property type="match status" value="1"/>
</dbReference>
<gene>
    <name evidence="5" type="ORF">ACFP1B_04755</name>
</gene>
<dbReference type="PANTHER" id="PTHR43004:SF19">
    <property type="entry name" value="BINDING MONOOXYGENASE, PUTATIVE (JCVI)-RELATED"/>
    <property type="match status" value="1"/>
</dbReference>